<dbReference type="InterPro" id="IPR056412">
    <property type="entry name" value="Ig_CycH"/>
</dbReference>
<dbReference type="InterPro" id="IPR011990">
    <property type="entry name" value="TPR-like_helical_dom_sf"/>
</dbReference>
<protein>
    <submittedName>
        <fullName evidence="9">Cytochrome c-type biogenesis protein CcmI</fullName>
    </submittedName>
</protein>
<evidence type="ECO:0000256" key="1">
    <source>
        <dbReference type="ARBA" id="ARBA00004196"/>
    </source>
</evidence>
<accession>I3YD76</accession>
<feature type="repeat" description="TPR" evidence="5">
    <location>
        <begin position="168"/>
        <end position="201"/>
    </location>
</feature>
<dbReference type="NCBIfam" id="TIGR03142">
    <property type="entry name" value="cytochro_ccmI"/>
    <property type="match status" value="1"/>
</dbReference>
<gene>
    <name evidence="9" type="ordered locus">Thivi_3064</name>
</gene>
<dbReference type="RefSeq" id="WP_014779359.1">
    <property type="nucleotide sequence ID" value="NC_018012.1"/>
</dbReference>
<evidence type="ECO:0000313" key="9">
    <source>
        <dbReference type="EMBL" id="AFL74944.1"/>
    </source>
</evidence>
<dbReference type="Pfam" id="PF23892">
    <property type="entry name" value="Ig_CycH"/>
    <property type="match status" value="1"/>
</dbReference>
<feature type="region of interest" description="Disordered" evidence="6">
    <location>
        <begin position="286"/>
        <end position="331"/>
    </location>
</feature>
<dbReference type="AlphaFoldDB" id="I3YD76"/>
<comment type="subcellular location">
    <subcellularLocation>
        <location evidence="1">Cell envelope</location>
    </subcellularLocation>
</comment>
<feature type="compositionally biased region" description="Low complexity" evidence="6">
    <location>
        <begin position="296"/>
        <end position="313"/>
    </location>
</feature>
<evidence type="ECO:0000256" key="6">
    <source>
        <dbReference type="SAM" id="MobiDB-lite"/>
    </source>
</evidence>
<organism evidence="9 10">
    <name type="scientific">Thiocystis violascens (strain ATCC 17096 / DSM 198 / 6111)</name>
    <name type="common">Chromatium violascens</name>
    <dbReference type="NCBI Taxonomy" id="765911"/>
    <lineage>
        <taxon>Bacteria</taxon>
        <taxon>Pseudomonadati</taxon>
        <taxon>Pseudomonadota</taxon>
        <taxon>Gammaproteobacteria</taxon>
        <taxon>Chromatiales</taxon>
        <taxon>Chromatiaceae</taxon>
        <taxon>Thiocystis</taxon>
    </lineage>
</organism>
<dbReference type="Pfam" id="PF23914">
    <property type="entry name" value="TPR_CcmH_CycH"/>
    <property type="match status" value="1"/>
</dbReference>
<evidence type="ECO:0000256" key="4">
    <source>
        <dbReference type="ARBA" id="ARBA00022803"/>
    </source>
</evidence>
<keyword evidence="4 5" id="KW-0802">TPR repeat</keyword>
<dbReference type="eggNOG" id="COG4235">
    <property type="taxonomic scope" value="Bacteria"/>
</dbReference>
<keyword evidence="2" id="KW-0677">Repeat</keyword>
<evidence type="ECO:0000259" key="7">
    <source>
        <dbReference type="Pfam" id="PF23892"/>
    </source>
</evidence>
<dbReference type="PANTHER" id="PTHR47870">
    <property type="entry name" value="CYTOCHROME C-TYPE BIOGENESIS PROTEIN CCMH"/>
    <property type="match status" value="1"/>
</dbReference>
<name>I3YD76_THIV6</name>
<dbReference type="HOGENOM" id="CLU_036074_2_1_6"/>
<dbReference type="InterPro" id="IPR017560">
    <property type="entry name" value="Cyt_c_biogenesis_CcmI"/>
</dbReference>
<feature type="domain" description="Cytochrome c-type biogenesis protein H Ig-like" evidence="7">
    <location>
        <begin position="341"/>
        <end position="448"/>
    </location>
</feature>
<dbReference type="STRING" id="765911.Thivi_3064"/>
<dbReference type="PANTHER" id="PTHR47870:SF4">
    <property type="entry name" value="CYTOCHROME C-TYPE BIOGENESIS PROTEIN CYCH"/>
    <property type="match status" value="1"/>
</dbReference>
<dbReference type="EMBL" id="CP003154">
    <property type="protein sequence ID" value="AFL74944.1"/>
    <property type="molecule type" value="Genomic_DNA"/>
</dbReference>
<dbReference type="OrthoDB" id="9776053at2"/>
<keyword evidence="3" id="KW-0201">Cytochrome c-type biogenesis</keyword>
<sequence length="452" mass="47822">MMIFWILAAGLIGLALSFILLPLARPETANDAPEQDALNLDVFNQRLRELDADLGAGFLDQDQYAAARRDLERDLLRDVDGDGTASSAGKPTSALGRWGLATILTLAVPSAAVLMYLQLGDLEIAPRLEAAASGQPLPADGAGGQDAPSMEVLVERLEARMKENPANLEGWLMLGRTYFAMDQRDQGLDAISKAYELAPNQTEVMLAYAEALAAASDTKSLEGKPAELIGAALQQEPANANARWLDGMISYQRGQYQTAAVAWQKILDELEPGSEEANNLRQMVDEANSRAGQPETASTPTIGAPATAPAPVADESPSLAQSDPIPASVTATPEPAAGASLAVEVTLDPAIAPQVRPDQTVFVFARAAAGPPMPLAALRLRVKDLPRSVTLDDSLAMNPAMRLSAFPEVIVGARVSRTGQATPQAGDLEGEIGPIQLDGTRQVSVRIDRVRP</sequence>
<evidence type="ECO:0000256" key="3">
    <source>
        <dbReference type="ARBA" id="ARBA00022748"/>
    </source>
</evidence>
<evidence type="ECO:0000256" key="2">
    <source>
        <dbReference type="ARBA" id="ARBA00022737"/>
    </source>
</evidence>
<evidence type="ECO:0000313" key="10">
    <source>
        <dbReference type="Proteomes" id="UP000006062"/>
    </source>
</evidence>
<dbReference type="PROSITE" id="PS50005">
    <property type="entry name" value="TPR"/>
    <property type="match status" value="1"/>
</dbReference>
<dbReference type="GO" id="GO:0017004">
    <property type="term" value="P:cytochrome complex assembly"/>
    <property type="evidence" value="ECO:0007669"/>
    <property type="project" value="UniProtKB-KW"/>
</dbReference>
<evidence type="ECO:0000259" key="8">
    <source>
        <dbReference type="Pfam" id="PF23914"/>
    </source>
</evidence>
<dbReference type="GO" id="GO:0005886">
    <property type="term" value="C:plasma membrane"/>
    <property type="evidence" value="ECO:0007669"/>
    <property type="project" value="TreeGrafter"/>
</dbReference>
<feature type="domain" description="Cytochrome c-type biogenesis protein H TPR" evidence="8">
    <location>
        <begin position="156"/>
        <end position="275"/>
    </location>
</feature>
<dbReference type="SUPFAM" id="SSF48452">
    <property type="entry name" value="TPR-like"/>
    <property type="match status" value="1"/>
</dbReference>
<dbReference type="KEGG" id="tvi:Thivi_3064"/>
<dbReference type="Proteomes" id="UP000006062">
    <property type="component" value="Chromosome"/>
</dbReference>
<dbReference type="InterPro" id="IPR051263">
    <property type="entry name" value="C-type_cytochrome_biogenesis"/>
</dbReference>
<reference evidence="9 10" key="1">
    <citation type="submission" date="2012-06" db="EMBL/GenBank/DDBJ databases">
        <title>Complete sequence of Thiocystis violascens DSM 198.</title>
        <authorList>
            <consortium name="US DOE Joint Genome Institute"/>
            <person name="Lucas S."/>
            <person name="Han J."/>
            <person name="Lapidus A."/>
            <person name="Cheng J.-F."/>
            <person name="Goodwin L."/>
            <person name="Pitluck S."/>
            <person name="Peters L."/>
            <person name="Ovchinnikova G."/>
            <person name="Teshima H."/>
            <person name="Detter J.C."/>
            <person name="Han C."/>
            <person name="Tapia R."/>
            <person name="Land M."/>
            <person name="Hauser L."/>
            <person name="Kyrpides N."/>
            <person name="Ivanova N."/>
            <person name="Pagani I."/>
            <person name="Vogl K."/>
            <person name="Liu Z."/>
            <person name="Frigaard N.-U."/>
            <person name="Bryant D."/>
            <person name="Woyke T."/>
        </authorList>
    </citation>
    <scope>NUCLEOTIDE SEQUENCE [LARGE SCALE GENOMIC DNA]</scope>
    <source>
        <strain evidence="10">ATCC 17096 / DSM 198 / 6111</strain>
    </source>
</reference>
<keyword evidence="10" id="KW-1185">Reference proteome</keyword>
<evidence type="ECO:0000256" key="5">
    <source>
        <dbReference type="PROSITE-ProRule" id="PRU00339"/>
    </source>
</evidence>
<dbReference type="Gene3D" id="1.25.40.10">
    <property type="entry name" value="Tetratricopeptide repeat domain"/>
    <property type="match status" value="1"/>
</dbReference>
<dbReference type="InterPro" id="IPR019734">
    <property type="entry name" value="TPR_rpt"/>
</dbReference>
<dbReference type="GO" id="GO:0030313">
    <property type="term" value="C:cell envelope"/>
    <property type="evidence" value="ECO:0007669"/>
    <property type="project" value="UniProtKB-SubCell"/>
</dbReference>
<proteinExistence type="predicted"/>
<dbReference type="InterPro" id="IPR056413">
    <property type="entry name" value="TPR_CcmH_CycH"/>
</dbReference>